<dbReference type="EMBL" id="BGPR01000257">
    <property type="protein sequence ID" value="GBM08434.1"/>
    <property type="molecule type" value="Genomic_DNA"/>
</dbReference>
<dbReference type="AlphaFoldDB" id="A0A4Y2CXI4"/>
<sequence>MSRHEKSMPVGVRKHFSQHKLSMKSGPNLTEKCCLSLSNFARNMFGGFLLKYLEHKYIRFTKKFQTNSFICSDLRLPDMRDSIDLRYPILLLPPVNLHNPYGNHTRFN</sequence>
<evidence type="ECO:0000313" key="1">
    <source>
        <dbReference type="EMBL" id="GBM08434.1"/>
    </source>
</evidence>
<dbReference type="Proteomes" id="UP000499080">
    <property type="component" value="Unassembled WGS sequence"/>
</dbReference>
<gene>
    <name evidence="1" type="ORF">AVEN_267708_1</name>
</gene>
<accession>A0A4Y2CXI4</accession>
<comment type="caution">
    <text evidence="1">The sequence shown here is derived from an EMBL/GenBank/DDBJ whole genome shotgun (WGS) entry which is preliminary data.</text>
</comment>
<keyword evidence="2" id="KW-1185">Reference proteome</keyword>
<evidence type="ECO:0000313" key="2">
    <source>
        <dbReference type="Proteomes" id="UP000499080"/>
    </source>
</evidence>
<organism evidence="1 2">
    <name type="scientific">Araneus ventricosus</name>
    <name type="common">Orbweaver spider</name>
    <name type="synonym">Epeira ventricosa</name>
    <dbReference type="NCBI Taxonomy" id="182803"/>
    <lineage>
        <taxon>Eukaryota</taxon>
        <taxon>Metazoa</taxon>
        <taxon>Ecdysozoa</taxon>
        <taxon>Arthropoda</taxon>
        <taxon>Chelicerata</taxon>
        <taxon>Arachnida</taxon>
        <taxon>Araneae</taxon>
        <taxon>Araneomorphae</taxon>
        <taxon>Entelegynae</taxon>
        <taxon>Araneoidea</taxon>
        <taxon>Araneidae</taxon>
        <taxon>Araneus</taxon>
    </lineage>
</organism>
<protein>
    <submittedName>
        <fullName evidence="1">Uncharacterized protein</fullName>
    </submittedName>
</protein>
<reference evidence="1 2" key="1">
    <citation type="journal article" date="2019" name="Sci. Rep.">
        <title>Orb-weaving spider Araneus ventricosus genome elucidates the spidroin gene catalogue.</title>
        <authorList>
            <person name="Kono N."/>
            <person name="Nakamura H."/>
            <person name="Ohtoshi R."/>
            <person name="Moran D.A.P."/>
            <person name="Shinohara A."/>
            <person name="Yoshida Y."/>
            <person name="Fujiwara M."/>
            <person name="Mori M."/>
            <person name="Tomita M."/>
            <person name="Arakawa K."/>
        </authorList>
    </citation>
    <scope>NUCLEOTIDE SEQUENCE [LARGE SCALE GENOMIC DNA]</scope>
</reference>
<name>A0A4Y2CXI4_ARAVE</name>
<proteinExistence type="predicted"/>